<keyword evidence="7" id="KW-1185">Reference proteome</keyword>
<dbReference type="HAMAP" id="MF_00709">
    <property type="entry name" value="Fumarate_red_D"/>
    <property type="match status" value="1"/>
</dbReference>
<evidence type="ECO:0000256" key="3">
    <source>
        <dbReference type="ARBA" id="ARBA00022989"/>
    </source>
</evidence>
<sequence>MRRSHEPIFWSLFGAGGMLSALVGPALILITGVLAPLAIVLGPDALGYANMLVFVHHPLGKLAVLALISLFLYHGCHRMLHSLHDLGMHAGRGAAVFFYGFATAGSLVCAALLFTIGF</sequence>
<dbReference type="RefSeq" id="WP_200379053.1">
    <property type="nucleotide sequence ID" value="NZ_NRRU01000050.1"/>
</dbReference>
<dbReference type="Pfam" id="PF02313">
    <property type="entry name" value="Fumarate_red_D"/>
    <property type="match status" value="1"/>
</dbReference>
<evidence type="ECO:0000256" key="5">
    <source>
        <dbReference type="SAM" id="Phobius"/>
    </source>
</evidence>
<dbReference type="InterPro" id="IPR003418">
    <property type="entry name" value="Fumarate_red_D"/>
</dbReference>
<accession>A0ABS1DWC9</accession>
<evidence type="ECO:0000256" key="4">
    <source>
        <dbReference type="ARBA" id="ARBA00023136"/>
    </source>
</evidence>
<keyword evidence="2 5" id="KW-0812">Transmembrane</keyword>
<evidence type="ECO:0000256" key="1">
    <source>
        <dbReference type="ARBA" id="ARBA00022475"/>
    </source>
</evidence>
<dbReference type="CDD" id="cd00547">
    <property type="entry name" value="QFR_TypeD_subunitD"/>
    <property type="match status" value="1"/>
</dbReference>
<feature type="transmembrane region" description="Helical" evidence="5">
    <location>
        <begin position="51"/>
        <end position="73"/>
    </location>
</feature>
<reference evidence="6" key="1">
    <citation type="submission" date="2017-08" db="EMBL/GenBank/DDBJ databases">
        <authorList>
            <person name="Imhoff J.F."/>
            <person name="Rahn T."/>
            <person name="Kuenzel S."/>
            <person name="Neulinger S.C."/>
        </authorList>
    </citation>
    <scope>NUCLEOTIDE SEQUENCE</scope>
    <source>
        <strain evidence="6">IM 151</strain>
    </source>
</reference>
<feature type="transmembrane region" description="Helical" evidence="5">
    <location>
        <begin position="12"/>
        <end position="39"/>
    </location>
</feature>
<proteinExistence type="inferred from homology"/>
<dbReference type="PIRSF" id="PIRSF000179">
    <property type="entry name" value="FrdD"/>
    <property type="match status" value="1"/>
</dbReference>
<evidence type="ECO:0000313" key="7">
    <source>
        <dbReference type="Proteomes" id="UP001041814"/>
    </source>
</evidence>
<feature type="transmembrane region" description="Helical" evidence="5">
    <location>
        <begin position="94"/>
        <end position="116"/>
    </location>
</feature>
<protein>
    <submittedName>
        <fullName evidence="6">Fumarate reductase subunit D</fullName>
    </submittedName>
</protein>
<dbReference type="SUPFAM" id="SSF81343">
    <property type="entry name" value="Fumarate reductase respiratory complex transmembrane subunits"/>
    <property type="match status" value="1"/>
</dbReference>
<name>A0ABS1DWC9_RUBGE</name>
<gene>
    <name evidence="6" type="ORF">CKO43_14155</name>
</gene>
<evidence type="ECO:0000256" key="2">
    <source>
        <dbReference type="ARBA" id="ARBA00022692"/>
    </source>
</evidence>
<dbReference type="Proteomes" id="UP001041814">
    <property type="component" value="Unassembled WGS sequence"/>
</dbReference>
<dbReference type="InterPro" id="IPR034804">
    <property type="entry name" value="SQR/QFR_C/D"/>
</dbReference>
<keyword evidence="1" id="KW-1003">Cell membrane</keyword>
<keyword evidence="4 5" id="KW-0472">Membrane</keyword>
<evidence type="ECO:0000313" key="6">
    <source>
        <dbReference type="EMBL" id="MBK1713920.1"/>
    </source>
</evidence>
<dbReference type="EMBL" id="NRRU01000050">
    <property type="protein sequence ID" value="MBK1713920.1"/>
    <property type="molecule type" value="Genomic_DNA"/>
</dbReference>
<dbReference type="Gene3D" id="1.20.1300.10">
    <property type="entry name" value="Fumarate reductase/succinate dehydrogenase, transmembrane subunit"/>
    <property type="match status" value="1"/>
</dbReference>
<comment type="caution">
    <text evidence="6">The sequence shown here is derived from an EMBL/GenBank/DDBJ whole genome shotgun (WGS) entry which is preliminary data.</text>
</comment>
<keyword evidence="3 5" id="KW-1133">Transmembrane helix</keyword>
<dbReference type="NCBIfam" id="NF003977">
    <property type="entry name" value="PRK05470.1-1"/>
    <property type="match status" value="1"/>
</dbReference>
<organism evidence="6 7">
    <name type="scientific">Rubrivivax gelatinosus</name>
    <name type="common">Rhodocyclus gelatinosus</name>
    <name type="synonym">Rhodopseudomonas gelatinosa</name>
    <dbReference type="NCBI Taxonomy" id="28068"/>
    <lineage>
        <taxon>Bacteria</taxon>
        <taxon>Pseudomonadati</taxon>
        <taxon>Pseudomonadota</taxon>
        <taxon>Betaproteobacteria</taxon>
        <taxon>Burkholderiales</taxon>
        <taxon>Sphaerotilaceae</taxon>
        <taxon>Rubrivivax</taxon>
    </lineage>
</organism>
<reference evidence="6" key="2">
    <citation type="journal article" date="2020" name="Microorganisms">
        <title>Osmotic Adaptation and Compatible Solute Biosynthesis of Phototrophic Bacteria as Revealed from Genome Analyses.</title>
        <authorList>
            <person name="Imhoff J.F."/>
            <person name="Rahn T."/>
            <person name="Kunzel S."/>
            <person name="Keller A."/>
            <person name="Neulinger S.C."/>
        </authorList>
    </citation>
    <scope>NUCLEOTIDE SEQUENCE</scope>
    <source>
        <strain evidence="6">IM 151</strain>
    </source>
</reference>